<dbReference type="OrthoDB" id="4266126at2"/>
<dbReference type="eggNOG" id="ENOG5030VN0">
    <property type="taxonomic scope" value="Bacteria"/>
</dbReference>
<keyword evidence="5" id="KW-1185">Reference proteome</keyword>
<dbReference type="RefSeq" id="WP_006062211.1">
    <property type="nucleotide sequence ID" value="NZ_KB290824.1"/>
</dbReference>
<proteinExistence type="predicted"/>
<feature type="signal peptide" evidence="2">
    <location>
        <begin position="1"/>
        <end position="29"/>
    </location>
</feature>
<dbReference type="InterPro" id="IPR026004">
    <property type="entry name" value="Septum_form"/>
</dbReference>
<feature type="chain" id="PRO_5003953420" description="Septum formation-related domain-containing protein" evidence="2">
    <location>
        <begin position="30"/>
        <end position="337"/>
    </location>
</feature>
<feature type="compositionally biased region" description="Low complexity" evidence="1">
    <location>
        <begin position="46"/>
        <end position="56"/>
    </location>
</feature>
<feature type="region of interest" description="Disordered" evidence="1">
    <location>
        <begin position="37"/>
        <end position="60"/>
    </location>
</feature>
<feature type="region of interest" description="Disordered" evidence="1">
    <location>
        <begin position="308"/>
        <end position="337"/>
    </location>
</feature>
<dbReference type="Pfam" id="PF13845">
    <property type="entry name" value="Septum_form"/>
    <property type="match status" value="1"/>
</dbReference>
<sequence length="337" mass="35909">MNKQKSWRSANIVRAILIVALSAACAVGAYEFVRSQANSGGGGNGSSSSSANSPNSDVPPFTTANVGDCLTWDIGDDGNVSHFSQTDCATDHRFEISARENLATYPSSEFGPKAEAPDLERQAQLREELCTAPTVEYLQGRYDPSGRYTIAPILPPPASWAAGDRTMLCGVQVTNDKGQAALISGKATDQDQARIAQAGQCVAVDAENRTHIVPCEEDHSYEVTSVVDLQNVFPQGTPSTEDQDQHLKTVCTNAALEYIGGDDALYNSTLSPFWTTVTTNSWIGGTHTVNCALFKANRDGKFSALKGSAKGQFTIDGAPPPPQPSRNPLRTPAANPR</sequence>
<dbReference type="PROSITE" id="PS51257">
    <property type="entry name" value="PROKAR_LIPOPROTEIN"/>
    <property type="match status" value="1"/>
</dbReference>
<evidence type="ECO:0000259" key="3">
    <source>
        <dbReference type="Pfam" id="PF13845"/>
    </source>
</evidence>
<dbReference type="GeneID" id="84898112"/>
<feature type="domain" description="Septum formation-related" evidence="3">
    <location>
        <begin position="67"/>
        <end position="291"/>
    </location>
</feature>
<evidence type="ECO:0000256" key="2">
    <source>
        <dbReference type="SAM" id="SignalP"/>
    </source>
</evidence>
<evidence type="ECO:0000313" key="4">
    <source>
        <dbReference type="EMBL" id="EKX88043.1"/>
    </source>
</evidence>
<dbReference type="PATRIC" id="fig|1035195.3.peg.2149"/>
<protein>
    <recommendedName>
        <fullName evidence="3">Septum formation-related domain-containing protein</fullName>
    </recommendedName>
</protein>
<evidence type="ECO:0000313" key="5">
    <source>
        <dbReference type="Proteomes" id="UP000010445"/>
    </source>
</evidence>
<feature type="compositionally biased region" description="Low complexity" evidence="1">
    <location>
        <begin position="326"/>
        <end position="337"/>
    </location>
</feature>
<dbReference type="STRING" id="1035195.HMPREF9997_02406"/>
<dbReference type="HOGENOM" id="CLU_037731_0_0_11"/>
<organism evidence="4 5">
    <name type="scientific">Corynebacterium durum F0235</name>
    <dbReference type="NCBI Taxonomy" id="1035195"/>
    <lineage>
        <taxon>Bacteria</taxon>
        <taxon>Bacillati</taxon>
        <taxon>Actinomycetota</taxon>
        <taxon>Actinomycetes</taxon>
        <taxon>Mycobacteriales</taxon>
        <taxon>Corynebacteriaceae</taxon>
        <taxon>Corynebacterium</taxon>
    </lineage>
</organism>
<keyword evidence="2" id="KW-0732">Signal</keyword>
<accession>L1M9X0</accession>
<dbReference type="Proteomes" id="UP000010445">
    <property type="component" value="Unassembled WGS sequence"/>
</dbReference>
<evidence type="ECO:0000256" key="1">
    <source>
        <dbReference type="SAM" id="MobiDB-lite"/>
    </source>
</evidence>
<name>L1M9X0_9CORY</name>
<dbReference type="EMBL" id="AMEM01000040">
    <property type="protein sequence ID" value="EKX88043.1"/>
    <property type="molecule type" value="Genomic_DNA"/>
</dbReference>
<comment type="caution">
    <text evidence="4">The sequence shown here is derived from an EMBL/GenBank/DDBJ whole genome shotgun (WGS) entry which is preliminary data.</text>
</comment>
<reference evidence="4 5" key="1">
    <citation type="submission" date="2012-05" db="EMBL/GenBank/DDBJ databases">
        <authorList>
            <person name="Weinstock G."/>
            <person name="Sodergren E."/>
            <person name="Lobos E.A."/>
            <person name="Fulton L."/>
            <person name="Fulton R."/>
            <person name="Courtney L."/>
            <person name="Fronick C."/>
            <person name="O'Laughlin M."/>
            <person name="Godfrey J."/>
            <person name="Wilson R.M."/>
            <person name="Miner T."/>
            <person name="Farmer C."/>
            <person name="Delehaunty K."/>
            <person name="Cordes M."/>
            <person name="Minx P."/>
            <person name="Tomlinson C."/>
            <person name="Chen J."/>
            <person name="Wollam A."/>
            <person name="Pepin K.H."/>
            <person name="Bhonagiri V."/>
            <person name="Zhang X."/>
            <person name="Suruliraj S."/>
            <person name="Warren W."/>
            <person name="Mitreva M."/>
            <person name="Mardis E.R."/>
            <person name="Wilson R.K."/>
        </authorList>
    </citation>
    <scope>NUCLEOTIDE SEQUENCE [LARGE SCALE GENOMIC DNA]</scope>
    <source>
        <strain evidence="4 5">F0235</strain>
    </source>
</reference>
<dbReference type="AlphaFoldDB" id="L1M9X0"/>
<gene>
    <name evidence="4" type="ORF">HMPREF9997_02406</name>
</gene>